<evidence type="ECO:0000313" key="1">
    <source>
        <dbReference type="EMBL" id="SEJ14133.1"/>
    </source>
</evidence>
<gene>
    <name evidence="1" type="ORF">SAMN05444007_103412</name>
</gene>
<dbReference type="Proteomes" id="UP000199379">
    <property type="component" value="Unassembled WGS sequence"/>
</dbReference>
<reference evidence="1 2" key="1">
    <citation type="submission" date="2016-10" db="EMBL/GenBank/DDBJ databases">
        <authorList>
            <person name="de Groot N.N."/>
        </authorList>
    </citation>
    <scope>NUCLEOTIDE SEQUENCE [LARGE SCALE GENOMIC DNA]</scope>
    <source>
        <strain evidence="1 2">DSM 29340</strain>
    </source>
</reference>
<protein>
    <submittedName>
        <fullName evidence="1">Uncharacterized protein</fullName>
    </submittedName>
</protein>
<sequence>MPLDFTRKPQKKRRMGVTKIVFATLVIVLVAGLLPPALLAADWTMREAAKAPLERLQPW</sequence>
<dbReference type="EMBL" id="FNYD01000003">
    <property type="protein sequence ID" value="SEJ14133.1"/>
    <property type="molecule type" value="Genomic_DNA"/>
</dbReference>
<organism evidence="1 2">
    <name type="scientific">Cribrihabitans marinus</name>
    <dbReference type="NCBI Taxonomy" id="1227549"/>
    <lineage>
        <taxon>Bacteria</taxon>
        <taxon>Pseudomonadati</taxon>
        <taxon>Pseudomonadota</taxon>
        <taxon>Alphaproteobacteria</taxon>
        <taxon>Rhodobacterales</taxon>
        <taxon>Paracoccaceae</taxon>
        <taxon>Cribrihabitans</taxon>
    </lineage>
</organism>
<name>A0A1H6WB70_9RHOB</name>
<dbReference type="AlphaFoldDB" id="A0A1H6WB70"/>
<dbReference type="RefSeq" id="WP_092364147.1">
    <property type="nucleotide sequence ID" value="NZ_BMGV01000003.1"/>
</dbReference>
<accession>A0A1H6WB70</accession>
<dbReference type="STRING" id="1227549.SAMN05444007_103412"/>
<keyword evidence="2" id="KW-1185">Reference proteome</keyword>
<proteinExistence type="predicted"/>
<evidence type="ECO:0000313" key="2">
    <source>
        <dbReference type="Proteomes" id="UP000199379"/>
    </source>
</evidence>